<dbReference type="CDD" id="cd08276">
    <property type="entry name" value="MDR7"/>
    <property type="match status" value="1"/>
</dbReference>
<evidence type="ECO:0000313" key="3">
    <source>
        <dbReference type="Proteomes" id="UP000249363"/>
    </source>
</evidence>
<dbReference type="OrthoDB" id="3509362at2759"/>
<dbReference type="GO" id="GO:0016491">
    <property type="term" value="F:oxidoreductase activity"/>
    <property type="evidence" value="ECO:0007669"/>
    <property type="project" value="InterPro"/>
</dbReference>
<organism evidence="2 3">
    <name type="scientific">Talaromyces amestolkiae</name>
    <dbReference type="NCBI Taxonomy" id="1196081"/>
    <lineage>
        <taxon>Eukaryota</taxon>
        <taxon>Fungi</taxon>
        <taxon>Dikarya</taxon>
        <taxon>Ascomycota</taxon>
        <taxon>Pezizomycotina</taxon>
        <taxon>Eurotiomycetes</taxon>
        <taxon>Eurotiomycetidae</taxon>
        <taxon>Eurotiales</taxon>
        <taxon>Trichocomaceae</taxon>
        <taxon>Talaromyces</taxon>
        <taxon>Talaromyces sect. Talaromyces</taxon>
    </lineage>
</organism>
<dbReference type="InterPro" id="IPR011032">
    <property type="entry name" value="GroES-like_sf"/>
</dbReference>
<dbReference type="InterPro" id="IPR013154">
    <property type="entry name" value="ADH-like_N"/>
</dbReference>
<dbReference type="InterPro" id="IPR036291">
    <property type="entry name" value="NAD(P)-bd_dom_sf"/>
</dbReference>
<accession>A0A364KQ87</accession>
<dbReference type="InterPro" id="IPR020843">
    <property type="entry name" value="ER"/>
</dbReference>
<evidence type="ECO:0000313" key="2">
    <source>
        <dbReference type="EMBL" id="RAO65699.1"/>
    </source>
</evidence>
<dbReference type="InterPro" id="IPR052711">
    <property type="entry name" value="Zinc_ADH-like"/>
</dbReference>
<dbReference type="Pfam" id="PF08240">
    <property type="entry name" value="ADH_N"/>
    <property type="match status" value="1"/>
</dbReference>
<proteinExistence type="predicted"/>
<dbReference type="PANTHER" id="PTHR45033:SF1">
    <property type="entry name" value="OXIDOREDUCTASE (EUROFUNG)"/>
    <property type="match status" value="1"/>
</dbReference>
<reference evidence="2 3" key="1">
    <citation type="journal article" date="2017" name="Biotechnol. Biofuels">
        <title>Differential beta-glucosidase expression as a function of carbon source availability in Talaromyces amestolkiae: a genomic and proteomic approach.</title>
        <authorList>
            <person name="de Eugenio L.I."/>
            <person name="Mendez-Liter J.A."/>
            <person name="Nieto-Dominguez M."/>
            <person name="Alonso L."/>
            <person name="Gil-Munoz J."/>
            <person name="Barriuso J."/>
            <person name="Prieto A."/>
            <person name="Martinez M.J."/>
        </authorList>
    </citation>
    <scope>NUCLEOTIDE SEQUENCE [LARGE SCALE GENOMIC DNA]</scope>
    <source>
        <strain evidence="2 3">CIB</strain>
    </source>
</reference>
<protein>
    <recommendedName>
        <fullName evidence="1">Enoyl reductase (ER) domain-containing protein</fullName>
    </recommendedName>
</protein>
<feature type="domain" description="Enoyl reductase (ER)" evidence="1">
    <location>
        <begin position="10"/>
        <end position="352"/>
    </location>
</feature>
<comment type="caution">
    <text evidence="2">The sequence shown here is derived from an EMBL/GenBank/DDBJ whole genome shotgun (WGS) entry which is preliminary data.</text>
</comment>
<dbReference type="Pfam" id="PF00107">
    <property type="entry name" value="ADH_zinc_N"/>
    <property type="match status" value="1"/>
</dbReference>
<dbReference type="PANTHER" id="PTHR45033">
    <property type="match status" value="1"/>
</dbReference>
<dbReference type="SUPFAM" id="SSF51735">
    <property type="entry name" value="NAD(P)-binding Rossmann-fold domains"/>
    <property type="match status" value="1"/>
</dbReference>
<name>A0A364KQ87_TALAM</name>
<dbReference type="Gene3D" id="3.90.180.10">
    <property type="entry name" value="Medium-chain alcohol dehydrogenases, catalytic domain"/>
    <property type="match status" value="1"/>
</dbReference>
<dbReference type="Gene3D" id="3.40.50.720">
    <property type="entry name" value="NAD(P)-binding Rossmann-like Domain"/>
    <property type="match status" value="1"/>
</dbReference>
<dbReference type="InterPro" id="IPR013149">
    <property type="entry name" value="ADH-like_C"/>
</dbReference>
<dbReference type="GeneID" id="63790928"/>
<dbReference type="RefSeq" id="XP_040730216.1">
    <property type="nucleotide sequence ID" value="XM_040873778.1"/>
</dbReference>
<dbReference type="SMART" id="SM00829">
    <property type="entry name" value="PKS_ER"/>
    <property type="match status" value="1"/>
</dbReference>
<sequence length="355" mass="37911">MKQWTTLMDGIHSLQLNTVPQPNEIKDDEVLVKIDRIALNHRDAKIINGDFNDSYPTPSQPLIPASDASGTIVKVGDSITAAGKWKRGDRVLSLMRPTHLTGPTTPEHAASGIGIPGSGVLTEYRVFSADGIVAIPDYMSLEEACTLPTAATTAWMALNWDREIGRPRRGKDVVVLLLGTGGVSIAGLQQAKALGLTVIITSSSAAKLERARELGANHTINYKTTPDWAAEVLRITAGRGADIIFETGGPATMEQSIRCVAAGGNINAIGVLSGTTDQGKGAGQAIALSLIRKNATLKGINVGPRDRTEEMIKTVYEPFQVHPVIDRVFGFNEAREALDYLYGGSHLGKVIIQVD</sequence>
<dbReference type="Proteomes" id="UP000249363">
    <property type="component" value="Unassembled WGS sequence"/>
</dbReference>
<keyword evidence="3" id="KW-1185">Reference proteome</keyword>
<evidence type="ECO:0000259" key="1">
    <source>
        <dbReference type="SMART" id="SM00829"/>
    </source>
</evidence>
<gene>
    <name evidence="2" type="ORF">BHQ10_001711</name>
</gene>
<dbReference type="AlphaFoldDB" id="A0A364KQ87"/>
<dbReference type="SUPFAM" id="SSF50129">
    <property type="entry name" value="GroES-like"/>
    <property type="match status" value="1"/>
</dbReference>
<dbReference type="STRING" id="1196081.A0A364KQ87"/>
<dbReference type="EMBL" id="MIKG01000002">
    <property type="protein sequence ID" value="RAO65699.1"/>
    <property type="molecule type" value="Genomic_DNA"/>
</dbReference>